<sequence length="73" mass="7811">MQLLKFLTLLASIASLNAYTLVAAHALEGRALEYCALCPDLNGQSLAGQCFKLPSITSCLRCSPSEQLPAWLA</sequence>
<evidence type="ECO:0000256" key="1">
    <source>
        <dbReference type="SAM" id="SignalP"/>
    </source>
</evidence>
<feature type="chain" id="PRO_5002213681" evidence="1">
    <location>
        <begin position="19"/>
        <end position="73"/>
    </location>
</feature>
<reference evidence="3" key="2">
    <citation type="submission" date="2015-01" db="EMBL/GenBank/DDBJ databases">
        <title>Evolutionary Origins and Diversification of the Mycorrhizal Mutualists.</title>
        <authorList>
            <consortium name="DOE Joint Genome Institute"/>
            <consortium name="Mycorrhizal Genomics Consortium"/>
            <person name="Kohler A."/>
            <person name="Kuo A."/>
            <person name="Nagy L.G."/>
            <person name="Floudas D."/>
            <person name="Copeland A."/>
            <person name="Barry K.W."/>
            <person name="Cichocki N."/>
            <person name="Veneault-Fourrey C."/>
            <person name="LaButti K."/>
            <person name="Lindquist E.A."/>
            <person name="Lipzen A."/>
            <person name="Lundell T."/>
            <person name="Morin E."/>
            <person name="Murat C."/>
            <person name="Riley R."/>
            <person name="Ohm R."/>
            <person name="Sun H."/>
            <person name="Tunlid A."/>
            <person name="Henrissat B."/>
            <person name="Grigoriev I.V."/>
            <person name="Hibbett D.S."/>
            <person name="Martin F."/>
        </authorList>
    </citation>
    <scope>NUCLEOTIDE SEQUENCE [LARGE SCALE GENOMIC DNA]</scope>
    <source>
        <strain evidence="3">ATCC 200175</strain>
    </source>
</reference>
<keyword evidence="1" id="KW-0732">Signal</keyword>
<evidence type="ECO:0000313" key="3">
    <source>
        <dbReference type="Proteomes" id="UP000053647"/>
    </source>
</evidence>
<name>A0A0C9TEQ4_PAXIN</name>
<dbReference type="OrthoDB" id="10493092at2759"/>
<dbReference type="EMBL" id="KN820791">
    <property type="protein sequence ID" value="KIJ05681.1"/>
    <property type="molecule type" value="Genomic_DNA"/>
</dbReference>
<protein>
    <submittedName>
        <fullName evidence="2">Unplaced genomic scaffold PAXINscaffold_1469, whole genome shotgun sequence</fullName>
    </submittedName>
</protein>
<evidence type="ECO:0000313" key="2">
    <source>
        <dbReference type="EMBL" id="KIJ05681.1"/>
    </source>
</evidence>
<accession>A0A0C9TEQ4</accession>
<dbReference type="HOGENOM" id="CLU_2705532_0_0_1"/>
<proteinExistence type="predicted"/>
<dbReference type="Proteomes" id="UP000053647">
    <property type="component" value="Unassembled WGS sequence"/>
</dbReference>
<feature type="signal peptide" evidence="1">
    <location>
        <begin position="1"/>
        <end position="18"/>
    </location>
</feature>
<gene>
    <name evidence="2" type="ORF">PAXINDRAFT_21082</name>
</gene>
<organism evidence="2 3">
    <name type="scientific">Paxillus involutus ATCC 200175</name>
    <dbReference type="NCBI Taxonomy" id="664439"/>
    <lineage>
        <taxon>Eukaryota</taxon>
        <taxon>Fungi</taxon>
        <taxon>Dikarya</taxon>
        <taxon>Basidiomycota</taxon>
        <taxon>Agaricomycotina</taxon>
        <taxon>Agaricomycetes</taxon>
        <taxon>Agaricomycetidae</taxon>
        <taxon>Boletales</taxon>
        <taxon>Paxilineae</taxon>
        <taxon>Paxillaceae</taxon>
        <taxon>Paxillus</taxon>
    </lineage>
</organism>
<reference evidence="2 3" key="1">
    <citation type="submission" date="2014-06" db="EMBL/GenBank/DDBJ databases">
        <authorList>
            <consortium name="DOE Joint Genome Institute"/>
            <person name="Kuo A."/>
            <person name="Kohler A."/>
            <person name="Nagy L.G."/>
            <person name="Floudas D."/>
            <person name="Copeland A."/>
            <person name="Barry K.W."/>
            <person name="Cichocki N."/>
            <person name="Veneault-Fourrey C."/>
            <person name="LaButti K."/>
            <person name="Lindquist E.A."/>
            <person name="Lipzen A."/>
            <person name="Lundell T."/>
            <person name="Morin E."/>
            <person name="Murat C."/>
            <person name="Sun H."/>
            <person name="Tunlid A."/>
            <person name="Henrissat B."/>
            <person name="Grigoriev I.V."/>
            <person name="Hibbett D.S."/>
            <person name="Martin F."/>
            <person name="Nordberg H.P."/>
            <person name="Cantor M.N."/>
            <person name="Hua S.X."/>
        </authorList>
    </citation>
    <scope>NUCLEOTIDE SEQUENCE [LARGE SCALE GENOMIC DNA]</scope>
    <source>
        <strain evidence="2 3">ATCC 200175</strain>
    </source>
</reference>
<dbReference type="AlphaFoldDB" id="A0A0C9TEQ4"/>
<keyword evidence="3" id="KW-1185">Reference proteome</keyword>